<dbReference type="GO" id="GO:0006654">
    <property type="term" value="P:phosphatidic acid biosynthetic process"/>
    <property type="evidence" value="ECO:0007669"/>
    <property type="project" value="TreeGrafter"/>
</dbReference>
<dbReference type="AlphaFoldDB" id="A0AAV3XFC4"/>
<keyword evidence="1" id="KW-0808">Transferase</keyword>
<evidence type="ECO:0000313" key="4">
    <source>
        <dbReference type="EMBL" id="GET39386.1"/>
    </source>
</evidence>
<dbReference type="SUPFAM" id="SSF69593">
    <property type="entry name" value="Glycerol-3-phosphate (1)-acyltransferase"/>
    <property type="match status" value="1"/>
</dbReference>
<name>A0AAV3XFC4_9CYAN</name>
<feature type="domain" description="Phospholipid/glycerol acyltransferase" evidence="3">
    <location>
        <begin position="65"/>
        <end position="191"/>
    </location>
</feature>
<reference evidence="4" key="1">
    <citation type="submission" date="2019-10" db="EMBL/GenBank/DDBJ databases">
        <title>Draft genome sequece of Microseira wollei NIES-4236.</title>
        <authorList>
            <person name="Yamaguchi H."/>
            <person name="Suzuki S."/>
            <person name="Kawachi M."/>
        </authorList>
    </citation>
    <scope>NUCLEOTIDE SEQUENCE</scope>
    <source>
        <strain evidence="4">NIES-4236</strain>
    </source>
</reference>
<dbReference type="SMART" id="SM00563">
    <property type="entry name" value="PlsC"/>
    <property type="match status" value="1"/>
</dbReference>
<dbReference type="PANTHER" id="PTHR10434:SF40">
    <property type="entry name" value="1-ACYL-SN-GLYCEROL-3-PHOSPHATE ACYLTRANSFERASE"/>
    <property type="match status" value="1"/>
</dbReference>
<evidence type="ECO:0000259" key="3">
    <source>
        <dbReference type="SMART" id="SM00563"/>
    </source>
</evidence>
<keyword evidence="2" id="KW-0012">Acyltransferase</keyword>
<sequence>MTQLDSTEKSLSESKPTMKVTTVTSRVSPCLSSLAYPLARYVVLPFYFGKIEVTGRENLPKQAPVILAPTHRDRWDSFMVPIAAGRDITGRDLRFMVTSDEMRGLQGWFIRRLGGFPVDIKHPGIGSIRHAIELLQARETLVIFPEGGYLSENRKYPVNKLQPGLARIALQAESSQPGLGVKIVPINIDYSTSFATKGCNVKIRIGSPLQVADYYIKTESVKQSAPRLTADLEEALRTLQVGYDSPNPKVLAGSV</sequence>
<protein>
    <recommendedName>
        <fullName evidence="3">Phospholipid/glycerol acyltransferase domain-containing protein</fullName>
    </recommendedName>
</protein>
<comment type="caution">
    <text evidence="4">The sequence shown here is derived from an EMBL/GenBank/DDBJ whole genome shotgun (WGS) entry which is preliminary data.</text>
</comment>
<evidence type="ECO:0000313" key="5">
    <source>
        <dbReference type="Proteomes" id="UP001050975"/>
    </source>
</evidence>
<dbReference type="PANTHER" id="PTHR10434">
    <property type="entry name" value="1-ACYL-SN-GLYCEROL-3-PHOSPHATE ACYLTRANSFERASE"/>
    <property type="match status" value="1"/>
</dbReference>
<accession>A0AAV3XFC4</accession>
<dbReference type="Pfam" id="PF01553">
    <property type="entry name" value="Acyltransferase"/>
    <property type="match status" value="1"/>
</dbReference>
<dbReference type="RefSeq" id="WP_226584705.1">
    <property type="nucleotide sequence ID" value="NZ_BLAY01000065.1"/>
</dbReference>
<organism evidence="4 5">
    <name type="scientific">Microseira wollei NIES-4236</name>
    <dbReference type="NCBI Taxonomy" id="2530354"/>
    <lineage>
        <taxon>Bacteria</taxon>
        <taxon>Bacillati</taxon>
        <taxon>Cyanobacteriota</taxon>
        <taxon>Cyanophyceae</taxon>
        <taxon>Oscillatoriophycideae</taxon>
        <taxon>Aerosakkonematales</taxon>
        <taxon>Aerosakkonemataceae</taxon>
        <taxon>Microseira</taxon>
    </lineage>
</organism>
<gene>
    <name evidence="4" type="ORF">MiSe_41550</name>
</gene>
<dbReference type="GO" id="GO:0003841">
    <property type="term" value="F:1-acylglycerol-3-phosphate O-acyltransferase activity"/>
    <property type="evidence" value="ECO:0007669"/>
    <property type="project" value="TreeGrafter"/>
</dbReference>
<dbReference type="EMBL" id="BLAY01000065">
    <property type="protein sequence ID" value="GET39386.1"/>
    <property type="molecule type" value="Genomic_DNA"/>
</dbReference>
<keyword evidence="5" id="KW-1185">Reference proteome</keyword>
<proteinExistence type="predicted"/>
<dbReference type="Proteomes" id="UP001050975">
    <property type="component" value="Unassembled WGS sequence"/>
</dbReference>
<evidence type="ECO:0000256" key="2">
    <source>
        <dbReference type="ARBA" id="ARBA00023315"/>
    </source>
</evidence>
<evidence type="ECO:0000256" key="1">
    <source>
        <dbReference type="ARBA" id="ARBA00022679"/>
    </source>
</evidence>
<dbReference type="InterPro" id="IPR002123">
    <property type="entry name" value="Plipid/glycerol_acylTrfase"/>
</dbReference>